<gene>
    <name evidence="1" type="ORF">GCM10010439_58660</name>
</gene>
<protein>
    <submittedName>
        <fullName evidence="1">Uncharacterized protein</fullName>
    </submittedName>
</protein>
<keyword evidence="2" id="KW-1185">Reference proteome</keyword>
<proteinExistence type="predicted"/>
<evidence type="ECO:0000313" key="1">
    <source>
        <dbReference type="EMBL" id="GAA2734996.1"/>
    </source>
</evidence>
<dbReference type="InterPro" id="IPR053714">
    <property type="entry name" value="Iso_Racemase_Enz_sf"/>
</dbReference>
<accession>A0ABN3ULZ9</accession>
<organism evidence="1 2">
    <name type="scientific">Actinocorallia aurantiaca</name>
    <dbReference type="NCBI Taxonomy" id="46204"/>
    <lineage>
        <taxon>Bacteria</taxon>
        <taxon>Bacillati</taxon>
        <taxon>Actinomycetota</taxon>
        <taxon>Actinomycetes</taxon>
        <taxon>Streptosporangiales</taxon>
        <taxon>Thermomonosporaceae</taxon>
        <taxon>Actinocorallia</taxon>
    </lineage>
</organism>
<dbReference type="Gene3D" id="3.40.50.12500">
    <property type="match status" value="1"/>
</dbReference>
<evidence type="ECO:0000313" key="2">
    <source>
        <dbReference type="Proteomes" id="UP001501842"/>
    </source>
</evidence>
<reference evidence="1 2" key="1">
    <citation type="journal article" date="2019" name="Int. J. Syst. Evol. Microbiol.">
        <title>The Global Catalogue of Microorganisms (GCM) 10K type strain sequencing project: providing services to taxonomists for standard genome sequencing and annotation.</title>
        <authorList>
            <consortium name="The Broad Institute Genomics Platform"/>
            <consortium name="The Broad Institute Genome Sequencing Center for Infectious Disease"/>
            <person name="Wu L."/>
            <person name="Ma J."/>
        </authorList>
    </citation>
    <scope>NUCLEOTIDE SEQUENCE [LARGE SCALE GENOMIC DNA]</scope>
    <source>
        <strain evidence="1 2">JCM 8201</strain>
    </source>
</reference>
<name>A0ABN3ULZ9_9ACTN</name>
<sequence>MPAFEECARGAIADGAEVIVTSCALYSAFTLAGYNKVSGTEVPVLESVAVGIKQAEMMGDLHRSLGLTTSKHRTYFNYLQPEMRDQLMAPFFPDLAEKASS</sequence>
<comment type="caution">
    <text evidence="1">The sequence shown here is derived from an EMBL/GenBank/DDBJ whole genome shotgun (WGS) entry which is preliminary data.</text>
</comment>
<dbReference type="EMBL" id="BAAATZ010000029">
    <property type="protein sequence ID" value="GAA2734996.1"/>
    <property type="molecule type" value="Genomic_DNA"/>
</dbReference>
<dbReference type="RefSeq" id="WP_344455089.1">
    <property type="nucleotide sequence ID" value="NZ_BAAATZ010000029.1"/>
</dbReference>
<dbReference type="Proteomes" id="UP001501842">
    <property type="component" value="Unassembled WGS sequence"/>
</dbReference>